<protein>
    <recommendedName>
        <fullName evidence="4">Large ribosomal subunit protein uL15m</fullName>
    </recommendedName>
    <alternativeName>
        <fullName evidence="5">39S ribosomal protein L15, mitochondrial</fullName>
    </alternativeName>
</protein>
<proteinExistence type="inferred from homology"/>
<dbReference type="GO" id="GO:0003735">
    <property type="term" value="F:structural constituent of ribosome"/>
    <property type="evidence" value="ECO:0007669"/>
    <property type="project" value="InterPro"/>
</dbReference>
<dbReference type="SUPFAM" id="SSF52080">
    <property type="entry name" value="Ribosomal proteins L15p and L18e"/>
    <property type="match status" value="1"/>
</dbReference>
<dbReference type="InterPro" id="IPR005749">
    <property type="entry name" value="Ribosomal_uL15_bac-type"/>
</dbReference>
<dbReference type="Pfam" id="PF00828">
    <property type="entry name" value="Ribosomal_L27A"/>
    <property type="match status" value="1"/>
</dbReference>
<dbReference type="Proteomes" id="UP001177023">
    <property type="component" value="Unassembled WGS sequence"/>
</dbReference>
<dbReference type="PANTHER" id="PTHR12934">
    <property type="entry name" value="50S RIBOSOMAL PROTEIN L15"/>
    <property type="match status" value="1"/>
</dbReference>
<evidence type="ECO:0000313" key="7">
    <source>
        <dbReference type="EMBL" id="CAJ0577678.1"/>
    </source>
</evidence>
<evidence type="ECO:0000256" key="5">
    <source>
        <dbReference type="ARBA" id="ARBA00035423"/>
    </source>
</evidence>
<feature type="non-terminal residue" evidence="7">
    <location>
        <position position="1"/>
    </location>
</feature>
<dbReference type="GO" id="GO:0006412">
    <property type="term" value="P:translation"/>
    <property type="evidence" value="ECO:0007669"/>
    <property type="project" value="InterPro"/>
</dbReference>
<dbReference type="InterPro" id="IPR021131">
    <property type="entry name" value="Ribosomal_uL15/eL18"/>
</dbReference>
<evidence type="ECO:0000256" key="1">
    <source>
        <dbReference type="ARBA" id="ARBA00007320"/>
    </source>
</evidence>
<reference evidence="7" key="1">
    <citation type="submission" date="2023-06" db="EMBL/GenBank/DDBJ databases">
        <authorList>
            <person name="Delattre M."/>
        </authorList>
    </citation>
    <scope>NUCLEOTIDE SEQUENCE</scope>
    <source>
        <strain evidence="7">AF72</strain>
    </source>
</reference>
<dbReference type="PANTHER" id="PTHR12934:SF11">
    <property type="entry name" value="LARGE RIBOSOMAL SUBUNIT PROTEIN UL15M"/>
    <property type="match status" value="1"/>
</dbReference>
<evidence type="ECO:0000256" key="2">
    <source>
        <dbReference type="ARBA" id="ARBA00022980"/>
    </source>
</evidence>
<keyword evidence="8" id="KW-1185">Reference proteome</keyword>
<feature type="domain" description="Large ribosomal subunit protein uL15/eL18" evidence="6">
    <location>
        <begin position="99"/>
        <end position="177"/>
    </location>
</feature>
<evidence type="ECO:0000313" key="8">
    <source>
        <dbReference type="Proteomes" id="UP001177023"/>
    </source>
</evidence>
<dbReference type="GO" id="GO:0005762">
    <property type="term" value="C:mitochondrial large ribosomal subunit"/>
    <property type="evidence" value="ECO:0007669"/>
    <property type="project" value="TreeGrafter"/>
</dbReference>
<organism evidence="7 8">
    <name type="scientific">Mesorhabditis spiculigera</name>
    <dbReference type="NCBI Taxonomy" id="96644"/>
    <lineage>
        <taxon>Eukaryota</taxon>
        <taxon>Metazoa</taxon>
        <taxon>Ecdysozoa</taxon>
        <taxon>Nematoda</taxon>
        <taxon>Chromadorea</taxon>
        <taxon>Rhabditida</taxon>
        <taxon>Rhabditina</taxon>
        <taxon>Rhabditomorpha</taxon>
        <taxon>Rhabditoidea</taxon>
        <taxon>Rhabditidae</taxon>
        <taxon>Mesorhabditinae</taxon>
        <taxon>Mesorhabditis</taxon>
    </lineage>
</organism>
<dbReference type="AlphaFoldDB" id="A0AA36D164"/>
<dbReference type="EMBL" id="CATQJA010002651">
    <property type="protein sequence ID" value="CAJ0577678.1"/>
    <property type="molecule type" value="Genomic_DNA"/>
</dbReference>
<sequence>MGNPARAASSATERALKIVERSSRVRLQDLRDNLGARTEGRQQTNVHNQHGHTIGQLQHAAKPPLGWIWGDFFRPWQRMFPGTKNFNADINFRREYIPLSLIELARLIDLGWIDAKKPIDVVALCATRKFKIEPHLRQCGFDLTPEGADAWKYPVDIEVQWASQRAIAAVEAAGGRIRTAYYDPQSLEAAKDAKSWFQSGRPVPRRTAPPPSLVAYYTDPINRGYLAKESDLTEAIKRLSLTMGHPAPVSNFESKAPNQVFNGLPPGALVSLRDRKVLMPSSPAIRQYYEEGLRTDRPHP</sequence>
<comment type="similarity">
    <text evidence="1">Belongs to the universal ribosomal protein uL15 family.</text>
</comment>
<comment type="caution">
    <text evidence="7">The sequence shown here is derived from an EMBL/GenBank/DDBJ whole genome shotgun (WGS) entry which is preliminary data.</text>
</comment>
<evidence type="ECO:0000256" key="4">
    <source>
        <dbReference type="ARBA" id="ARBA00035299"/>
    </source>
</evidence>
<keyword evidence="3" id="KW-0687">Ribonucleoprotein</keyword>
<accession>A0AA36D164</accession>
<gene>
    <name evidence="7" type="ORF">MSPICULIGERA_LOCUS15947</name>
</gene>
<name>A0AA36D164_9BILA</name>
<dbReference type="InterPro" id="IPR036227">
    <property type="entry name" value="Ribosomal_uL15/eL18_sf"/>
</dbReference>
<keyword evidence="2" id="KW-0689">Ribosomal protein</keyword>
<evidence type="ECO:0000256" key="3">
    <source>
        <dbReference type="ARBA" id="ARBA00023274"/>
    </source>
</evidence>
<evidence type="ECO:0000259" key="6">
    <source>
        <dbReference type="Pfam" id="PF00828"/>
    </source>
</evidence>